<reference evidence="2 3" key="1">
    <citation type="submission" date="2020-03" db="EMBL/GenBank/DDBJ databases">
        <title>Two novel Motilibacter sp.</title>
        <authorList>
            <person name="Liu S."/>
        </authorList>
    </citation>
    <scope>NUCLEOTIDE SEQUENCE [LARGE SCALE GENOMIC DNA]</scope>
    <source>
        <strain evidence="2 3">E257</strain>
    </source>
</reference>
<proteinExistence type="predicted"/>
<evidence type="ECO:0000313" key="3">
    <source>
        <dbReference type="Proteomes" id="UP000800981"/>
    </source>
</evidence>
<feature type="region of interest" description="Disordered" evidence="1">
    <location>
        <begin position="1"/>
        <end position="29"/>
    </location>
</feature>
<comment type="caution">
    <text evidence="2">The sequence shown here is derived from an EMBL/GenBank/DDBJ whole genome shotgun (WGS) entry which is preliminary data.</text>
</comment>
<organism evidence="2 3">
    <name type="scientific">Motilibacter deserti</name>
    <dbReference type="NCBI Taxonomy" id="2714956"/>
    <lineage>
        <taxon>Bacteria</taxon>
        <taxon>Bacillati</taxon>
        <taxon>Actinomycetota</taxon>
        <taxon>Actinomycetes</taxon>
        <taxon>Motilibacterales</taxon>
        <taxon>Motilibacteraceae</taxon>
        <taxon>Motilibacter</taxon>
    </lineage>
</organism>
<dbReference type="Proteomes" id="UP000800981">
    <property type="component" value="Unassembled WGS sequence"/>
</dbReference>
<name>A0ABX0GQD8_9ACTN</name>
<protein>
    <submittedName>
        <fullName evidence="2">Uncharacterized protein</fullName>
    </submittedName>
</protein>
<evidence type="ECO:0000313" key="2">
    <source>
        <dbReference type="EMBL" id="NHC12683.1"/>
    </source>
</evidence>
<sequence length="142" mass="15675">MRSRAGSGGVHREGWASVSSSSQPDGPEQLGEMYHVTLSVCGDPMDEASLQEALRRLAEERPFLLSARFSSERAEVRYWEEARCLDDAAALALRLWGEHRTSAGLPAWEVVGLEVVDRETYHWRMAQPPAPALVPAGEVAPF</sequence>
<evidence type="ECO:0000256" key="1">
    <source>
        <dbReference type="SAM" id="MobiDB-lite"/>
    </source>
</evidence>
<keyword evidence="3" id="KW-1185">Reference proteome</keyword>
<gene>
    <name evidence="2" type="ORF">G9H71_02665</name>
</gene>
<accession>A0ABX0GQD8</accession>
<dbReference type="EMBL" id="JAANNP010000001">
    <property type="protein sequence ID" value="NHC12683.1"/>
    <property type="molecule type" value="Genomic_DNA"/>
</dbReference>